<dbReference type="RefSeq" id="XP_017986170.1">
    <property type="nucleotide sequence ID" value="XM_018130681.1"/>
</dbReference>
<dbReference type="GeneID" id="28722647"/>
<proteinExistence type="predicted"/>
<protein>
    <submittedName>
        <fullName evidence="3">HBR273Wp</fullName>
    </submittedName>
</protein>
<feature type="region of interest" description="Disordered" evidence="2">
    <location>
        <begin position="36"/>
        <end position="60"/>
    </location>
</feature>
<dbReference type="PANTHER" id="PTHR14614:SF156">
    <property type="entry name" value="PROTEIN-LYSINE N-METHYLTRANSFERASE EFM2"/>
    <property type="match status" value="1"/>
</dbReference>
<evidence type="ECO:0000313" key="4">
    <source>
        <dbReference type="Proteomes" id="UP000243052"/>
    </source>
</evidence>
<keyword evidence="1" id="KW-0808">Transferase</keyword>
<dbReference type="Proteomes" id="UP000243052">
    <property type="component" value="Chromosome ii"/>
</dbReference>
<dbReference type="SUPFAM" id="SSF53335">
    <property type="entry name" value="S-adenosyl-L-methionine-dependent methyltransferases"/>
    <property type="match status" value="1"/>
</dbReference>
<accession>A0A120K198</accession>
<dbReference type="Pfam" id="PF10294">
    <property type="entry name" value="Methyltransf_16"/>
    <property type="match status" value="1"/>
</dbReference>
<dbReference type="InterPro" id="IPR019410">
    <property type="entry name" value="Methyltransf_16"/>
</dbReference>
<dbReference type="InterPro" id="IPR029063">
    <property type="entry name" value="SAM-dependent_MTases_sf"/>
</dbReference>
<name>A0A120K198_9SACH</name>
<reference evidence="3 4" key="1">
    <citation type="submission" date="2016-01" db="EMBL/GenBank/DDBJ databases">
        <title>Genome sequence of the yeast Holleya sinecauda.</title>
        <authorList>
            <person name="Dietrich F.S."/>
        </authorList>
    </citation>
    <scope>NUCLEOTIDE SEQUENCE [LARGE SCALE GENOMIC DNA]</scope>
    <source>
        <strain evidence="3 4">ATCC 58844</strain>
    </source>
</reference>
<dbReference type="PANTHER" id="PTHR14614">
    <property type="entry name" value="HEPATOCELLULAR CARCINOMA-ASSOCIATED ANTIGEN"/>
    <property type="match status" value="1"/>
</dbReference>
<dbReference type="STRING" id="45286.A0A120K198"/>
<dbReference type="GO" id="GO:0005829">
    <property type="term" value="C:cytosol"/>
    <property type="evidence" value="ECO:0007669"/>
    <property type="project" value="TreeGrafter"/>
</dbReference>
<sequence length="403" mass="45504">MFDPLDFISSVSNSHTHTVDDGVICVQHKLQTKQAGLLSDSNASNGPRLNVPPTPPESDMSPISVLDLPSPNLADPNVIYGVLQLLQPDTQVNFSNEQQDGNNDWKYVISEKNMSETTLYAIMNYYNKFNNKVIFNFQTLCTKVPMLLSQFGPELIGYYNNILRYYESSNAPLKNEIIEQASLRISEQCGRTALPALTRKFHVDGLSHEIKLHEPALTNDNLGLKTWGASLILSQKILQIHSRTKVLELGAGTGLVGISYALSHSESNSQIILTDLPEIVPNLKKNIRLNGLQNVHATVLDWTNPKSFLDEFGEEKFDTILIADPIYSPKHPYWLVAMIKKFLASDGIVYLEVPIRAKYKAERELLWNLLDLNNLKVLKEEYDDGYDDWGKVQYLFKEISFAD</sequence>
<dbReference type="OrthoDB" id="433955at2759"/>
<evidence type="ECO:0000313" key="3">
    <source>
        <dbReference type="EMBL" id="AMD19174.1"/>
    </source>
</evidence>
<dbReference type="CDD" id="cd02440">
    <property type="entry name" value="AdoMet_MTases"/>
    <property type="match status" value="1"/>
</dbReference>
<evidence type="ECO:0000256" key="2">
    <source>
        <dbReference type="SAM" id="MobiDB-lite"/>
    </source>
</evidence>
<dbReference type="EMBL" id="CP014242">
    <property type="protein sequence ID" value="AMD19174.1"/>
    <property type="molecule type" value="Genomic_DNA"/>
</dbReference>
<dbReference type="AlphaFoldDB" id="A0A120K198"/>
<gene>
    <name evidence="3" type="ORF">AW171_hschr2988</name>
</gene>
<dbReference type="Gene3D" id="3.40.50.150">
    <property type="entry name" value="Vaccinia Virus protein VP39"/>
    <property type="match status" value="1"/>
</dbReference>
<organism evidence="3 4">
    <name type="scientific">Eremothecium sinecaudum</name>
    <dbReference type="NCBI Taxonomy" id="45286"/>
    <lineage>
        <taxon>Eukaryota</taxon>
        <taxon>Fungi</taxon>
        <taxon>Dikarya</taxon>
        <taxon>Ascomycota</taxon>
        <taxon>Saccharomycotina</taxon>
        <taxon>Saccharomycetes</taxon>
        <taxon>Saccharomycetales</taxon>
        <taxon>Saccharomycetaceae</taxon>
        <taxon>Eremothecium</taxon>
    </lineage>
</organism>
<evidence type="ECO:0000256" key="1">
    <source>
        <dbReference type="ARBA" id="ARBA00022679"/>
    </source>
</evidence>
<keyword evidence="4" id="KW-1185">Reference proteome</keyword>
<dbReference type="GO" id="GO:0008757">
    <property type="term" value="F:S-adenosylmethionine-dependent methyltransferase activity"/>
    <property type="evidence" value="ECO:0007669"/>
    <property type="project" value="UniProtKB-ARBA"/>
</dbReference>